<feature type="transmembrane region" description="Helical" evidence="6">
    <location>
        <begin position="6"/>
        <end position="23"/>
    </location>
</feature>
<evidence type="ECO:0000256" key="6">
    <source>
        <dbReference type="SAM" id="Phobius"/>
    </source>
</evidence>
<evidence type="ECO:0000256" key="3">
    <source>
        <dbReference type="ARBA" id="ARBA00022692"/>
    </source>
</evidence>
<comment type="subcellular location">
    <subcellularLocation>
        <location evidence="1">Membrane</location>
        <topology evidence="1">Multi-pass membrane protein</topology>
    </subcellularLocation>
</comment>
<dbReference type="PANTHER" id="PTHR31885">
    <property type="entry name" value="GH04784P"/>
    <property type="match status" value="1"/>
</dbReference>
<feature type="transmembrane region" description="Helical" evidence="6">
    <location>
        <begin position="77"/>
        <end position="98"/>
    </location>
</feature>
<keyword evidence="3 6" id="KW-0812">Transmembrane</keyword>
<reference evidence="8" key="1">
    <citation type="submission" date="2015-05" db="EMBL/GenBank/DDBJ databases">
        <authorList>
            <person name="Urmite Genomes"/>
        </authorList>
    </citation>
    <scope>NUCLEOTIDE SEQUENCE [LARGE SCALE GENOMIC DNA]</scope>
    <source>
        <strain evidence="8">LF1</strain>
    </source>
</reference>
<dbReference type="Proteomes" id="UP000199087">
    <property type="component" value="Unassembled WGS sequence"/>
</dbReference>
<dbReference type="AlphaFoldDB" id="A0A0U1P517"/>
<evidence type="ECO:0000256" key="1">
    <source>
        <dbReference type="ARBA" id="ARBA00004141"/>
    </source>
</evidence>
<dbReference type="GO" id="GO:0016787">
    <property type="term" value="F:hydrolase activity"/>
    <property type="evidence" value="ECO:0007669"/>
    <property type="project" value="TreeGrafter"/>
</dbReference>
<protein>
    <submittedName>
        <fullName evidence="7">YhhN-like protein</fullName>
    </submittedName>
</protein>
<comment type="similarity">
    <text evidence="2">Belongs to the TMEM86 family.</text>
</comment>
<evidence type="ECO:0000256" key="2">
    <source>
        <dbReference type="ARBA" id="ARBA00007375"/>
    </source>
</evidence>
<proteinExistence type="inferred from homology"/>
<evidence type="ECO:0000256" key="4">
    <source>
        <dbReference type="ARBA" id="ARBA00022989"/>
    </source>
</evidence>
<feature type="transmembrane region" description="Helical" evidence="6">
    <location>
        <begin position="193"/>
        <end position="211"/>
    </location>
</feature>
<evidence type="ECO:0000313" key="8">
    <source>
        <dbReference type="Proteomes" id="UP000199087"/>
    </source>
</evidence>
<dbReference type="Pfam" id="PF07947">
    <property type="entry name" value="YhhN"/>
    <property type="match status" value="1"/>
</dbReference>
<feature type="transmembrane region" description="Helical" evidence="6">
    <location>
        <begin position="32"/>
        <end position="49"/>
    </location>
</feature>
<name>A0A0U1P517_9BACI</name>
<dbReference type="GO" id="GO:0016020">
    <property type="term" value="C:membrane"/>
    <property type="evidence" value="ECO:0007669"/>
    <property type="project" value="UniProtKB-SubCell"/>
</dbReference>
<dbReference type="EMBL" id="CVRB01000007">
    <property type="protein sequence ID" value="CRK85152.1"/>
    <property type="molecule type" value="Genomic_DNA"/>
</dbReference>
<keyword evidence="4 6" id="KW-1133">Transmembrane helix</keyword>
<keyword evidence="8" id="KW-1185">Reference proteome</keyword>
<dbReference type="PANTHER" id="PTHR31885:SF6">
    <property type="entry name" value="GH04784P"/>
    <property type="match status" value="1"/>
</dbReference>
<gene>
    <name evidence="7" type="ORF">BN000_05224</name>
</gene>
<evidence type="ECO:0000313" key="7">
    <source>
        <dbReference type="EMBL" id="CRK85152.1"/>
    </source>
</evidence>
<feature type="transmembrane region" description="Helical" evidence="6">
    <location>
        <begin position="55"/>
        <end position="72"/>
    </location>
</feature>
<feature type="transmembrane region" description="Helical" evidence="6">
    <location>
        <begin position="162"/>
        <end position="181"/>
    </location>
</feature>
<feature type="transmembrane region" description="Helical" evidence="6">
    <location>
        <begin position="104"/>
        <end position="125"/>
    </location>
</feature>
<feature type="transmembrane region" description="Helical" evidence="6">
    <location>
        <begin position="137"/>
        <end position="156"/>
    </location>
</feature>
<accession>A0A0U1P517</accession>
<dbReference type="InterPro" id="IPR012506">
    <property type="entry name" value="TMEM86B-like"/>
</dbReference>
<dbReference type="STRING" id="1499688.BN000_05224"/>
<keyword evidence="5 6" id="KW-0472">Membrane</keyword>
<dbReference type="OrthoDB" id="5592477at2"/>
<dbReference type="RefSeq" id="WP_090639924.1">
    <property type="nucleotide sequence ID" value="NZ_CVRB01000007.1"/>
</dbReference>
<sequence length="212" mass="24530">MLLNPLIGIPFIIVSILHIIFLRKNNQLGRNITKPLLMPLLLLFYIWNVDKFNSLIIWALIASFFGDVFLIWSEQKLFLLGGIASFLIGHIFYVFAFLSFHYPLWFYLLLVPYIVIGAVISTKLFPSINKSMKLPVGMYMVVILLMSFFSLTRIWSESFIPFLLPFLGSLFFITSDSILAFDMFTEKKRTTHTSIMVTYILAQFLIVLGFMV</sequence>
<evidence type="ECO:0000256" key="5">
    <source>
        <dbReference type="ARBA" id="ARBA00023136"/>
    </source>
</evidence>
<organism evidence="7 8">
    <name type="scientific">Neobacillus massiliamazoniensis</name>
    <dbReference type="NCBI Taxonomy" id="1499688"/>
    <lineage>
        <taxon>Bacteria</taxon>
        <taxon>Bacillati</taxon>
        <taxon>Bacillota</taxon>
        <taxon>Bacilli</taxon>
        <taxon>Bacillales</taxon>
        <taxon>Bacillaceae</taxon>
        <taxon>Neobacillus</taxon>
    </lineage>
</organism>